<dbReference type="InterPro" id="IPR008489">
    <property type="entry name" value="DUF771"/>
</dbReference>
<evidence type="ECO:0000313" key="2">
    <source>
        <dbReference type="Proteomes" id="UP000050949"/>
    </source>
</evidence>
<comment type="caution">
    <text evidence="1">The sequence shown here is derived from an EMBL/GenBank/DDBJ whole genome shotgun (WGS) entry which is preliminary data.</text>
</comment>
<dbReference type="Proteomes" id="UP000050949">
    <property type="component" value="Unassembled WGS sequence"/>
</dbReference>
<name>A0A0R1X3M7_9LACO</name>
<organism evidence="1 2">
    <name type="scientific">Schleiferilactobacillus harbinensis DSM 16991</name>
    <dbReference type="NCBI Taxonomy" id="1122147"/>
    <lineage>
        <taxon>Bacteria</taxon>
        <taxon>Bacillati</taxon>
        <taxon>Bacillota</taxon>
        <taxon>Bacilli</taxon>
        <taxon>Lactobacillales</taxon>
        <taxon>Lactobacillaceae</taxon>
        <taxon>Schleiferilactobacillus</taxon>
    </lineage>
</organism>
<dbReference type="Pfam" id="PF05595">
    <property type="entry name" value="DUF771"/>
    <property type="match status" value="1"/>
</dbReference>
<evidence type="ECO:0008006" key="3">
    <source>
        <dbReference type="Google" id="ProtNLM"/>
    </source>
</evidence>
<proteinExistence type="predicted"/>
<dbReference type="AlphaFoldDB" id="A0A0R1X3M7"/>
<accession>A0A0R1X3M7</accession>
<dbReference type="RefSeq" id="WP_051225125.1">
    <property type="nucleotide sequence ID" value="NZ_AUEH01000006.1"/>
</dbReference>
<dbReference type="PATRIC" id="fig|1122147.4.peg.1272"/>
<gene>
    <name evidence="1" type="ORF">FC91_GL001230</name>
</gene>
<sequence length="121" mass="13796">MLLGTKIEANVNGMALMIQLPTGLHVVDDEYVAEHDTALARADMAGWWTMPELVKRYHQNPTWFADNVFQVPRFMKVLRGQCVMYPREGVKGYTCEPEAFGEFMKKWFPEIAQNAIKGGKS</sequence>
<reference evidence="1 2" key="1">
    <citation type="journal article" date="2015" name="Genome Announc.">
        <title>Expanding the biotechnology potential of lactobacilli through comparative genomics of 213 strains and associated genera.</title>
        <authorList>
            <person name="Sun Z."/>
            <person name="Harris H.M."/>
            <person name="McCann A."/>
            <person name="Guo C."/>
            <person name="Argimon S."/>
            <person name="Zhang W."/>
            <person name="Yang X."/>
            <person name="Jeffery I.B."/>
            <person name="Cooney J.C."/>
            <person name="Kagawa T.F."/>
            <person name="Liu W."/>
            <person name="Song Y."/>
            <person name="Salvetti E."/>
            <person name="Wrobel A."/>
            <person name="Rasinkangas P."/>
            <person name="Parkhill J."/>
            <person name="Rea M.C."/>
            <person name="O'Sullivan O."/>
            <person name="Ritari J."/>
            <person name="Douillard F.P."/>
            <person name="Paul Ross R."/>
            <person name="Yang R."/>
            <person name="Briner A.E."/>
            <person name="Felis G.E."/>
            <person name="de Vos W.M."/>
            <person name="Barrangou R."/>
            <person name="Klaenhammer T.R."/>
            <person name="Caufield P.W."/>
            <person name="Cui Y."/>
            <person name="Zhang H."/>
            <person name="O'Toole P.W."/>
        </authorList>
    </citation>
    <scope>NUCLEOTIDE SEQUENCE [LARGE SCALE GENOMIC DNA]</scope>
    <source>
        <strain evidence="1 2">DSM 16991</strain>
    </source>
</reference>
<dbReference type="EMBL" id="AZFW01000129">
    <property type="protein sequence ID" value="KRM24863.1"/>
    <property type="molecule type" value="Genomic_DNA"/>
</dbReference>
<dbReference type="OrthoDB" id="2187161at2"/>
<protein>
    <recommendedName>
        <fullName evidence="3">DUF771 domain-containing protein</fullName>
    </recommendedName>
</protein>
<dbReference type="GeneID" id="78510858"/>
<evidence type="ECO:0000313" key="1">
    <source>
        <dbReference type="EMBL" id="KRM24863.1"/>
    </source>
</evidence>